<evidence type="ECO:0000259" key="15">
    <source>
        <dbReference type="Pfam" id="PF01529"/>
    </source>
</evidence>
<feature type="transmembrane region" description="Helical" evidence="14">
    <location>
        <begin position="555"/>
        <end position="583"/>
    </location>
</feature>
<keyword evidence="10 13" id="KW-0460">Magnesium</keyword>
<dbReference type="SUPFAM" id="SSF56655">
    <property type="entry name" value="Carbohydrate phosphatase"/>
    <property type="match status" value="1"/>
</dbReference>
<evidence type="ECO:0000256" key="3">
    <source>
        <dbReference type="ARBA" id="ARBA00004141"/>
    </source>
</evidence>
<dbReference type="GO" id="GO:0019706">
    <property type="term" value="F:protein-cysteine S-palmitoyltransferase activity"/>
    <property type="evidence" value="ECO:0007669"/>
    <property type="project" value="UniProtKB-EC"/>
</dbReference>
<feature type="binding site" evidence="13">
    <location>
        <position position="205"/>
    </location>
    <ligand>
        <name>Mg(2+)</name>
        <dbReference type="ChEBI" id="CHEBI:18420"/>
        <label>1</label>
        <note>catalytic</note>
    </ligand>
</feature>
<feature type="binding site" evidence="13">
    <location>
        <position position="203"/>
    </location>
    <ligand>
        <name>Mg(2+)</name>
        <dbReference type="ChEBI" id="CHEBI:18420"/>
        <label>1</label>
        <note>catalytic</note>
    </ligand>
</feature>
<organism evidence="16 17">
    <name type="scientific">Trichinella pseudospiralis</name>
    <name type="common">Parasitic roundworm</name>
    <dbReference type="NCBI Taxonomy" id="6337"/>
    <lineage>
        <taxon>Eukaryota</taxon>
        <taxon>Metazoa</taxon>
        <taxon>Ecdysozoa</taxon>
        <taxon>Nematoda</taxon>
        <taxon>Enoplea</taxon>
        <taxon>Dorylaimia</taxon>
        <taxon>Trichinellida</taxon>
        <taxon>Trichinellidae</taxon>
        <taxon>Trichinella</taxon>
    </lineage>
</organism>
<dbReference type="GO" id="GO:0046854">
    <property type="term" value="P:phosphatidylinositol phosphate biosynthetic process"/>
    <property type="evidence" value="ECO:0007669"/>
    <property type="project" value="InterPro"/>
</dbReference>
<feature type="transmembrane region" description="Helical" evidence="14">
    <location>
        <begin position="30"/>
        <end position="50"/>
    </location>
</feature>
<feature type="transmembrane region" description="Helical" evidence="14">
    <location>
        <begin position="383"/>
        <end position="407"/>
    </location>
</feature>
<comment type="pathway">
    <text evidence="5">Polyol metabolism; myo-inositol biosynthesis; myo-inositol from D-glucose 6-phosphate: step 2/2.</text>
</comment>
<dbReference type="InterPro" id="IPR001594">
    <property type="entry name" value="Palmitoyltrfase_DHHC"/>
</dbReference>
<feature type="transmembrane region" description="Helical" evidence="14">
    <location>
        <begin position="56"/>
        <end position="74"/>
    </location>
</feature>
<dbReference type="FunFam" id="3.30.540.10:FF:000012">
    <property type="entry name" value="Blast:Putative inositol monophosphatase 3"/>
    <property type="match status" value="1"/>
</dbReference>
<dbReference type="PANTHER" id="PTHR43028">
    <property type="entry name" value="3'(2'),5'-BISPHOSPHATE NUCLEOTIDASE 1"/>
    <property type="match status" value="1"/>
</dbReference>
<dbReference type="InterPro" id="IPR000760">
    <property type="entry name" value="Inositol_monophosphatase-like"/>
</dbReference>
<keyword evidence="14 16" id="KW-0808">Transferase</keyword>
<dbReference type="Pfam" id="PF00459">
    <property type="entry name" value="Inositol_P"/>
    <property type="match status" value="1"/>
</dbReference>
<dbReference type="GO" id="GO:0005737">
    <property type="term" value="C:cytoplasm"/>
    <property type="evidence" value="ECO:0007669"/>
    <property type="project" value="UniProtKB-ARBA"/>
</dbReference>
<keyword evidence="8 13" id="KW-0479">Metal-binding</keyword>
<evidence type="ECO:0000256" key="13">
    <source>
        <dbReference type="PIRSR" id="PIRSR600760-2"/>
    </source>
</evidence>
<gene>
    <name evidence="16" type="primary">Zdhhc3</name>
    <name evidence="16" type="ORF">T4B_11950</name>
</gene>
<comment type="similarity">
    <text evidence="14">Belongs to the DHHC palmitoyltransferase family.</text>
</comment>
<comment type="cofactor">
    <cofactor evidence="2 13">
        <name>Mg(2+)</name>
        <dbReference type="ChEBI" id="CHEBI:18420"/>
    </cofactor>
</comment>
<feature type="transmembrane region" description="Helical" evidence="14">
    <location>
        <begin position="636"/>
        <end position="657"/>
    </location>
</feature>
<evidence type="ECO:0000256" key="11">
    <source>
        <dbReference type="ARBA" id="ARBA00022989"/>
    </source>
</evidence>
<keyword evidence="14" id="KW-0012">Acyltransferase</keyword>
<dbReference type="Gene3D" id="3.40.190.80">
    <property type="match status" value="1"/>
</dbReference>
<sequence>MHTEPPQHSKISLSIFVKLKDMQHLFLRKCNSTSVYLLIFFNFGGVTMIIRCRWYNVFILTGLILVFFGFRFIFDDSLDFSNPFPVDIGELMKICLIAAETSGFAIADMYQDGKVWLKMKSWDENGKKEFLTKADLISNRLIIESFSRFPDIKIISEERGKVYDEKFDFYKSQYYEKFASKENILAKFPSIKVLINDISVWIDPLDGTQELIEGMVESVSVMICVALKGRPVFGVIHRPFTSETIWSISNYGCFPDCSMGKNGMDMTDMESNIRKIALISRTHSGGAEKILEAALGNSWRIEKAGGSGYKGLRVLNGSAGLYLHTTTVKKWDVCAVDAVIHSAGGRMTDLTGKNLSYLPSTDETYKTGLLVTMNEHFYYLSKLLPSLSSIMILLAFGEFSVIGVLSYSSPNDWFHSVVNCTIFHILLALALISHIKTMLTDPGAIPKGNASEESMQLLNLKRGETVYKCGKCYSIKPERAHHCSICQRCIRKMDHHCPWVNNCVGEGNQKFFVLFTFYIALISCHAIYWAVWKFLRCLEVDWKGCSRFSPQETTFILVILLCEALLFALFTIIMFCTQMYAIYNDETTIEQMKRGKRSWSKRNRLSSVKAVFGSKVSLSWLNPLSVPFSTLKPTEYTSSVCLCVFVLAILSSSISSVHKCACMRLLICLLL</sequence>
<evidence type="ECO:0000313" key="16">
    <source>
        <dbReference type="EMBL" id="KRZ20514.1"/>
    </source>
</evidence>
<dbReference type="GO" id="GO:0008254">
    <property type="term" value="F:3'-nucleotidase activity"/>
    <property type="evidence" value="ECO:0007669"/>
    <property type="project" value="TreeGrafter"/>
</dbReference>
<evidence type="ECO:0000256" key="2">
    <source>
        <dbReference type="ARBA" id="ARBA00001946"/>
    </source>
</evidence>
<comment type="catalytic activity">
    <reaction evidence="1">
        <text>a myo-inositol phosphate + H2O = myo-inositol + phosphate</text>
        <dbReference type="Rhea" id="RHEA:24056"/>
        <dbReference type="ChEBI" id="CHEBI:15377"/>
        <dbReference type="ChEBI" id="CHEBI:17268"/>
        <dbReference type="ChEBI" id="CHEBI:43474"/>
        <dbReference type="ChEBI" id="CHEBI:84139"/>
        <dbReference type="EC" id="3.1.3.25"/>
    </reaction>
</comment>
<dbReference type="GO" id="GO:0016020">
    <property type="term" value="C:membrane"/>
    <property type="evidence" value="ECO:0007669"/>
    <property type="project" value="UniProtKB-SubCell"/>
</dbReference>
<keyword evidence="12 14" id="KW-0472">Membrane</keyword>
<keyword evidence="17" id="KW-1185">Reference proteome</keyword>
<feature type="domain" description="Palmitoyltransferase DHHC" evidence="15">
    <location>
        <begin position="468"/>
        <end position="594"/>
    </location>
</feature>
<comment type="catalytic activity">
    <reaction evidence="14">
        <text>L-cysteinyl-[protein] + hexadecanoyl-CoA = S-hexadecanoyl-L-cysteinyl-[protein] + CoA</text>
        <dbReference type="Rhea" id="RHEA:36683"/>
        <dbReference type="Rhea" id="RHEA-COMP:10131"/>
        <dbReference type="Rhea" id="RHEA-COMP:11032"/>
        <dbReference type="ChEBI" id="CHEBI:29950"/>
        <dbReference type="ChEBI" id="CHEBI:57287"/>
        <dbReference type="ChEBI" id="CHEBI:57379"/>
        <dbReference type="ChEBI" id="CHEBI:74151"/>
        <dbReference type="EC" id="2.3.1.225"/>
    </reaction>
</comment>
<evidence type="ECO:0000256" key="9">
    <source>
        <dbReference type="ARBA" id="ARBA00022801"/>
    </source>
</evidence>
<dbReference type="Proteomes" id="UP000054805">
    <property type="component" value="Unassembled WGS sequence"/>
</dbReference>
<comment type="caution">
    <text evidence="16">The sequence shown here is derived from an EMBL/GenBank/DDBJ whole genome shotgun (WGS) entry which is preliminary data.</text>
</comment>
<dbReference type="GO" id="GO:0012505">
    <property type="term" value="C:endomembrane system"/>
    <property type="evidence" value="ECO:0007669"/>
    <property type="project" value="TreeGrafter"/>
</dbReference>
<keyword evidence="9" id="KW-0378">Hydrolase</keyword>
<evidence type="ECO:0000256" key="6">
    <source>
        <dbReference type="ARBA" id="ARBA00009759"/>
    </source>
</evidence>
<dbReference type="PANTHER" id="PTHR43028:SF4">
    <property type="entry name" value="INOSITOL MONOPHOSPHATASE 3"/>
    <property type="match status" value="1"/>
</dbReference>
<comment type="domain">
    <text evidence="14">The DHHC domain is required for palmitoyltransferase activity.</text>
</comment>
<evidence type="ECO:0000256" key="1">
    <source>
        <dbReference type="ARBA" id="ARBA00001033"/>
    </source>
</evidence>
<reference evidence="16 17" key="1">
    <citation type="submission" date="2015-01" db="EMBL/GenBank/DDBJ databases">
        <title>Evolution of Trichinella species and genotypes.</title>
        <authorList>
            <person name="Korhonen P.K."/>
            <person name="Edoardo P."/>
            <person name="Giuseppe L.R."/>
            <person name="Gasser R.B."/>
        </authorList>
    </citation>
    <scope>NUCLEOTIDE SEQUENCE [LARGE SCALE GENOMIC DNA]</scope>
    <source>
        <strain evidence="16">ISS588</strain>
    </source>
</reference>
<dbReference type="InterPro" id="IPR020550">
    <property type="entry name" value="Inositol_monophosphatase_CS"/>
</dbReference>
<evidence type="ECO:0000313" key="17">
    <source>
        <dbReference type="Proteomes" id="UP000054805"/>
    </source>
</evidence>
<feature type="binding site" evidence="13">
    <location>
        <position position="332"/>
    </location>
    <ligand>
        <name>Mg(2+)</name>
        <dbReference type="ChEBI" id="CHEBI:18420"/>
        <label>1</label>
        <note>catalytic</note>
    </ligand>
</feature>
<protein>
    <recommendedName>
        <fullName evidence="14">Palmitoyltransferase</fullName>
        <ecNumber evidence="14">2.3.1.225</ecNumber>
    </recommendedName>
</protein>
<comment type="subcellular location">
    <subcellularLocation>
        <location evidence="3">Membrane</location>
        <topology evidence="3">Multi-pass membrane protein</topology>
    </subcellularLocation>
    <subcellularLocation>
        <location evidence="4">Membrane</location>
        <topology evidence="4">Single-pass membrane protein</topology>
    </subcellularLocation>
</comment>
<comment type="caution">
    <text evidence="14">Lacks conserved residue(s) required for the propagation of feature annotation.</text>
</comment>
<feature type="binding site" evidence="13">
    <location>
        <position position="157"/>
    </location>
    <ligand>
        <name>Mg(2+)</name>
        <dbReference type="ChEBI" id="CHEBI:18420"/>
        <label>1</label>
        <note>catalytic</note>
    </ligand>
</feature>
<comment type="similarity">
    <text evidence="6">Belongs to the inositol monophosphatase superfamily.</text>
</comment>
<dbReference type="Pfam" id="PF01529">
    <property type="entry name" value="DHHC"/>
    <property type="match status" value="1"/>
</dbReference>
<feature type="transmembrane region" description="Helical" evidence="14">
    <location>
        <begin position="413"/>
        <end position="432"/>
    </location>
</feature>
<dbReference type="GO" id="GO:0046872">
    <property type="term" value="F:metal ion binding"/>
    <property type="evidence" value="ECO:0007669"/>
    <property type="project" value="UniProtKB-KW"/>
</dbReference>
<dbReference type="Gene3D" id="3.30.540.10">
    <property type="entry name" value="Fructose-1,6-Bisphosphatase, subunit A, domain 1"/>
    <property type="match status" value="1"/>
</dbReference>
<dbReference type="AlphaFoldDB" id="A0A0V1IDD3"/>
<dbReference type="PROSITE" id="PS50216">
    <property type="entry name" value="DHHC"/>
    <property type="match status" value="1"/>
</dbReference>
<keyword evidence="7 14" id="KW-0812">Transmembrane</keyword>
<dbReference type="EMBL" id="JYDS01000238">
    <property type="protein sequence ID" value="KRZ20514.1"/>
    <property type="molecule type" value="Genomic_DNA"/>
</dbReference>
<evidence type="ECO:0000256" key="7">
    <source>
        <dbReference type="ARBA" id="ARBA00022692"/>
    </source>
</evidence>
<dbReference type="InterPro" id="IPR050725">
    <property type="entry name" value="CysQ/Inositol_MonoPase"/>
</dbReference>
<evidence type="ECO:0000256" key="12">
    <source>
        <dbReference type="ARBA" id="ARBA00023136"/>
    </source>
</evidence>
<proteinExistence type="inferred from homology"/>
<name>A0A0V1IDD3_TRIPS</name>
<evidence type="ECO:0000256" key="14">
    <source>
        <dbReference type="RuleBase" id="RU079119"/>
    </source>
</evidence>
<evidence type="ECO:0000256" key="8">
    <source>
        <dbReference type="ARBA" id="ARBA00022723"/>
    </source>
</evidence>
<evidence type="ECO:0000256" key="10">
    <source>
        <dbReference type="ARBA" id="ARBA00022842"/>
    </source>
</evidence>
<dbReference type="GO" id="GO:0052834">
    <property type="term" value="F:inositol monophosphate phosphatase activity"/>
    <property type="evidence" value="ECO:0007669"/>
    <property type="project" value="UniProtKB-EC"/>
</dbReference>
<evidence type="ECO:0000256" key="4">
    <source>
        <dbReference type="ARBA" id="ARBA00004167"/>
    </source>
</evidence>
<feature type="binding site" evidence="13">
    <location>
        <position position="206"/>
    </location>
    <ligand>
        <name>Mg(2+)</name>
        <dbReference type="ChEBI" id="CHEBI:18420"/>
        <label>1</label>
        <note>catalytic</note>
    </ligand>
</feature>
<evidence type="ECO:0000256" key="5">
    <source>
        <dbReference type="ARBA" id="ARBA00005152"/>
    </source>
</evidence>
<accession>A0A0V1IDD3</accession>
<dbReference type="EC" id="2.3.1.225" evidence="14"/>
<dbReference type="PROSITE" id="PS00630">
    <property type="entry name" value="IMP_2"/>
    <property type="match status" value="1"/>
</dbReference>
<keyword evidence="11 14" id="KW-1133">Transmembrane helix</keyword>
<feature type="transmembrane region" description="Helical" evidence="14">
    <location>
        <begin position="511"/>
        <end position="535"/>
    </location>
</feature>